<accession>A0A9P6XR66</accession>
<proteinExistence type="predicted"/>
<gene>
    <name evidence="7" type="ORF">G6F50_017026</name>
</gene>
<keyword evidence="4 5" id="KW-0472">Membrane</keyword>
<dbReference type="InterPro" id="IPR003834">
    <property type="entry name" value="Cyt_c_assmbl_TM_dom"/>
</dbReference>
<dbReference type="GO" id="GO:0017004">
    <property type="term" value="P:cytochrome complex assembly"/>
    <property type="evidence" value="ECO:0007669"/>
    <property type="project" value="InterPro"/>
</dbReference>
<name>A0A9P6XR66_9FUNG</name>
<dbReference type="PANTHER" id="PTHR32234:SF0">
    <property type="entry name" value="THIOL:DISULFIDE INTERCHANGE PROTEIN DSBD"/>
    <property type="match status" value="1"/>
</dbReference>
<keyword evidence="2 5" id="KW-0812">Transmembrane</keyword>
<evidence type="ECO:0000256" key="1">
    <source>
        <dbReference type="ARBA" id="ARBA00004141"/>
    </source>
</evidence>
<comment type="subcellular location">
    <subcellularLocation>
        <location evidence="1">Membrane</location>
        <topology evidence="1">Multi-pass membrane protein</topology>
    </subcellularLocation>
</comment>
<evidence type="ECO:0000259" key="6">
    <source>
        <dbReference type="Pfam" id="PF02683"/>
    </source>
</evidence>
<keyword evidence="8" id="KW-1185">Reference proteome</keyword>
<protein>
    <recommendedName>
        <fullName evidence="6">Cytochrome C biogenesis protein transmembrane domain-containing protein</fullName>
    </recommendedName>
</protein>
<evidence type="ECO:0000256" key="5">
    <source>
        <dbReference type="SAM" id="Phobius"/>
    </source>
</evidence>
<dbReference type="PANTHER" id="PTHR32234">
    <property type="entry name" value="THIOL:DISULFIDE INTERCHANGE PROTEIN DSBD"/>
    <property type="match status" value="1"/>
</dbReference>
<dbReference type="GO" id="GO:0045454">
    <property type="term" value="P:cell redox homeostasis"/>
    <property type="evidence" value="ECO:0007669"/>
    <property type="project" value="TreeGrafter"/>
</dbReference>
<reference evidence="7 8" key="1">
    <citation type="journal article" date="2020" name="Microb. Genom.">
        <title>Genetic diversity of clinical and environmental Mucorales isolates obtained from an investigation of mucormycosis cases among solid organ transplant recipients.</title>
        <authorList>
            <person name="Nguyen M.H."/>
            <person name="Kaul D."/>
            <person name="Muto C."/>
            <person name="Cheng S.J."/>
            <person name="Richter R.A."/>
            <person name="Bruno V.M."/>
            <person name="Liu G."/>
            <person name="Beyhan S."/>
            <person name="Sundermann A.J."/>
            <person name="Mounaud S."/>
            <person name="Pasculle A.W."/>
            <person name="Nierman W.C."/>
            <person name="Driscoll E."/>
            <person name="Cumbie R."/>
            <person name="Clancy C.J."/>
            <person name="Dupont C.L."/>
        </authorList>
    </citation>
    <scope>NUCLEOTIDE SEQUENCE [LARGE SCALE GENOMIC DNA]</scope>
    <source>
        <strain evidence="7 8">GL24</strain>
    </source>
</reference>
<dbReference type="Proteomes" id="UP000740926">
    <property type="component" value="Unassembled WGS sequence"/>
</dbReference>
<sequence length="115" mass="11228">MDSRVKRTPVAGGYALAGGASALAPASQAAPSGGLGALFTAGDTGLADALGGLGWAKTAGVFLVLGLLLAFTPCVLPMIPILSSIVLGGVAQPRPTRGRGLALAATYVLGIRRGS</sequence>
<evidence type="ECO:0000256" key="2">
    <source>
        <dbReference type="ARBA" id="ARBA00022692"/>
    </source>
</evidence>
<evidence type="ECO:0000256" key="4">
    <source>
        <dbReference type="ARBA" id="ARBA00023136"/>
    </source>
</evidence>
<dbReference type="GO" id="GO:0015035">
    <property type="term" value="F:protein-disulfide reductase activity"/>
    <property type="evidence" value="ECO:0007669"/>
    <property type="project" value="TreeGrafter"/>
</dbReference>
<comment type="caution">
    <text evidence="7">The sequence shown here is derived from an EMBL/GenBank/DDBJ whole genome shotgun (WGS) entry which is preliminary data.</text>
</comment>
<dbReference type="Pfam" id="PF02683">
    <property type="entry name" value="DsbD_TM"/>
    <property type="match status" value="1"/>
</dbReference>
<feature type="transmembrane region" description="Helical" evidence="5">
    <location>
        <begin position="61"/>
        <end position="90"/>
    </location>
</feature>
<feature type="domain" description="Cytochrome C biogenesis protein transmembrane" evidence="6">
    <location>
        <begin position="58"/>
        <end position="111"/>
    </location>
</feature>
<dbReference type="AlphaFoldDB" id="A0A9P6XR66"/>
<dbReference type="GO" id="GO:0016020">
    <property type="term" value="C:membrane"/>
    <property type="evidence" value="ECO:0007669"/>
    <property type="project" value="UniProtKB-SubCell"/>
</dbReference>
<evidence type="ECO:0000313" key="7">
    <source>
        <dbReference type="EMBL" id="KAG1530890.1"/>
    </source>
</evidence>
<evidence type="ECO:0000313" key="8">
    <source>
        <dbReference type="Proteomes" id="UP000740926"/>
    </source>
</evidence>
<keyword evidence="3 5" id="KW-1133">Transmembrane helix</keyword>
<dbReference type="EMBL" id="JAANIU010011668">
    <property type="protein sequence ID" value="KAG1530890.1"/>
    <property type="molecule type" value="Genomic_DNA"/>
</dbReference>
<organism evidence="7 8">
    <name type="scientific">Rhizopus delemar</name>
    <dbReference type="NCBI Taxonomy" id="936053"/>
    <lineage>
        <taxon>Eukaryota</taxon>
        <taxon>Fungi</taxon>
        <taxon>Fungi incertae sedis</taxon>
        <taxon>Mucoromycota</taxon>
        <taxon>Mucoromycotina</taxon>
        <taxon>Mucoromycetes</taxon>
        <taxon>Mucorales</taxon>
        <taxon>Mucorineae</taxon>
        <taxon>Rhizopodaceae</taxon>
        <taxon>Rhizopus</taxon>
    </lineage>
</organism>
<evidence type="ECO:0000256" key="3">
    <source>
        <dbReference type="ARBA" id="ARBA00022989"/>
    </source>
</evidence>